<dbReference type="GO" id="GO:0000049">
    <property type="term" value="F:tRNA binding"/>
    <property type="evidence" value="ECO:0007669"/>
    <property type="project" value="TreeGrafter"/>
</dbReference>
<dbReference type="Pfam" id="PF00152">
    <property type="entry name" value="tRNA-synt_2"/>
    <property type="match status" value="1"/>
</dbReference>
<gene>
    <name evidence="6" type="ORF">LCGC14_0131470</name>
</gene>
<keyword evidence="3" id="KW-0547">Nucleotide-binding</keyword>
<dbReference type="GO" id="GO:0005524">
    <property type="term" value="F:ATP binding"/>
    <property type="evidence" value="ECO:0007669"/>
    <property type="project" value="UniProtKB-KW"/>
</dbReference>
<keyword evidence="4" id="KW-0067">ATP-binding</keyword>
<dbReference type="GO" id="GO:0004824">
    <property type="term" value="F:lysine-tRNA ligase activity"/>
    <property type="evidence" value="ECO:0007669"/>
    <property type="project" value="InterPro"/>
</dbReference>
<dbReference type="SUPFAM" id="SSF55681">
    <property type="entry name" value="Class II aaRS and biotin synthetases"/>
    <property type="match status" value="1"/>
</dbReference>
<dbReference type="GO" id="GO:0006430">
    <property type="term" value="P:lysyl-tRNA aminoacylation"/>
    <property type="evidence" value="ECO:0007669"/>
    <property type="project" value="InterPro"/>
</dbReference>
<proteinExistence type="predicted"/>
<evidence type="ECO:0000256" key="2">
    <source>
        <dbReference type="ARBA" id="ARBA00022598"/>
    </source>
</evidence>
<dbReference type="PANTHER" id="PTHR42918">
    <property type="entry name" value="LYSYL-TRNA SYNTHETASE"/>
    <property type="match status" value="1"/>
</dbReference>
<dbReference type="InterPro" id="IPR006195">
    <property type="entry name" value="aa-tRNA-synth_II"/>
</dbReference>
<accession>A0A0F9V456</accession>
<dbReference type="NCBIfam" id="TIGR00462">
    <property type="entry name" value="genX"/>
    <property type="match status" value="1"/>
</dbReference>
<dbReference type="PANTHER" id="PTHR42918:SF6">
    <property type="entry name" value="ELONGATION FACTOR P--(R)-BETA-LYSINE LIGASE"/>
    <property type="match status" value="1"/>
</dbReference>
<dbReference type="AlphaFoldDB" id="A0A0F9V456"/>
<protein>
    <recommendedName>
        <fullName evidence="5">Aminoacyl-transfer RNA synthetases class-II family profile domain-containing protein</fullName>
    </recommendedName>
</protein>
<dbReference type="Gene3D" id="3.30.930.10">
    <property type="entry name" value="Bira Bifunctional Protein, Domain 2"/>
    <property type="match status" value="1"/>
</dbReference>
<evidence type="ECO:0000256" key="1">
    <source>
        <dbReference type="ARBA" id="ARBA00011738"/>
    </source>
</evidence>
<evidence type="ECO:0000256" key="3">
    <source>
        <dbReference type="ARBA" id="ARBA00022741"/>
    </source>
</evidence>
<keyword evidence="2" id="KW-0436">Ligase</keyword>
<evidence type="ECO:0000256" key="4">
    <source>
        <dbReference type="ARBA" id="ARBA00022840"/>
    </source>
</evidence>
<reference evidence="6" key="1">
    <citation type="journal article" date="2015" name="Nature">
        <title>Complex archaea that bridge the gap between prokaryotes and eukaryotes.</title>
        <authorList>
            <person name="Spang A."/>
            <person name="Saw J.H."/>
            <person name="Jorgensen S.L."/>
            <person name="Zaremba-Niedzwiedzka K."/>
            <person name="Martijn J."/>
            <person name="Lind A.E."/>
            <person name="van Eijk R."/>
            <person name="Schleper C."/>
            <person name="Guy L."/>
            <person name="Ettema T.J."/>
        </authorList>
    </citation>
    <scope>NUCLEOTIDE SEQUENCE</scope>
</reference>
<organism evidence="6">
    <name type="scientific">marine sediment metagenome</name>
    <dbReference type="NCBI Taxonomy" id="412755"/>
    <lineage>
        <taxon>unclassified sequences</taxon>
        <taxon>metagenomes</taxon>
        <taxon>ecological metagenomes</taxon>
    </lineage>
</organism>
<comment type="subunit">
    <text evidence="1">Homodimer.</text>
</comment>
<dbReference type="InterPro" id="IPR004525">
    <property type="entry name" value="EpmA"/>
</dbReference>
<dbReference type="PROSITE" id="PS50862">
    <property type="entry name" value="AA_TRNA_LIGASE_II"/>
    <property type="match status" value="1"/>
</dbReference>
<sequence>MTVDWKPSASIAALRRRAEIINHIRGFFAERDVLEVDTPSLSAAAVSDPHLFPFSTDYVPEGGGTAQRLYLHTSPEYPMKRLLAAGSGAIWQLCKVYRNGEVGGRHNPEFSMLEWYRPGFDHHRLMDEVDALVGLVLGSNPARRVSYAAIFAEHTGLDIHSCTDQQLQALASERCGFSGELLRDGWLNLLFSHCVEPKLLEPTMVYAFPASQAALARIVVNDDRVESAARFELFVAGMELANGYFELTDAQEQARRFAADQLQRRALGYPELPLDQPLLAALQSGLPECAGVALGVDRLVMLALGASRIDQVIAFDLARA</sequence>
<comment type="caution">
    <text evidence="6">The sequence shown here is derived from an EMBL/GenBank/DDBJ whole genome shotgun (WGS) entry which is preliminary data.</text>
</comment>
<dbReference type="FunFam" id="3.30.930.10:FF:000017">
    <property type="entry name" value="Elongation factor P--(R)-beta-lysine ligase"/>
    <property type="match status" value="1"/>
</dbReference>
<evidence type="ECO:0000313" key="6">
    <source>
        <dbReference type="EMBL" id="KKO00036.1"/>
    </source>
</evidence>
<dbReference type="EMBL" id="LAZR01000043">
    <property type="protein sequence ID" value="KKO00036.1"/>
    <property type="molecule type" value="Genomic_DNA"/>
</dbReference>
<name>A0A0F9V456_9ZZZZ</name>
<dbReference type="InterPro" id="IPR004364">
    <property type="entry name" value="Aa-tRNA-synt_II"/>
</dbReference>
<dbReference type="GO" id="GO:0005829">
    <property type="term" value="C:cytosol"/>
    <property type="evidence" value="ECO:0007669"/>
    <property type="project" value="TreeGrafter"/>
</dbReference>
<dbReference type="InterPro" id="IPR045864">
    <property type="entry name" value="aa-tRNA-synth_II/BPL/LPL"/>
</dbReference>
<evidence type="ECO:0000259" key="5">
    <source>
        <dbReference type="PROSITE" id="PS50862"/>
    </source>
</evidence>
<dbReference type="NCBIfam" id="NF006828">
    <property type="entry name" value="PRK09350.1"/>
    <property type="match status" value="1"/>
</dbReference>
<feature type="domain" description="Aminoacyl-transfer RNA synthetases class-II family profile" evidence="5">
    <location>
        <begin position="17"/>
        <end position="320"/>
    </location>
</feature>